<organism evidence="3">
    <name type="scientific">Glaesserella parasuis</name>
    <name type="common">Haemophilus parasuis</name>
    <dbReference type="NCBI Taxonomy" id="738"/>
    <lineage>
        <taxon>Bacteria</taxon>
        <taxon>Pseudomonadati</taxon>
        <taxon>Pseudomonadota</taxon>
        <taxon>Gammaproteobacteria</taxon>
        <taxon>Pasteurellales</taxon>
        <taxon>Pasteurellaceae</taxon>
        <taxon>Glaesserella</taxon>
    </lineage>
</organism>
<protein>
    <submittedName>
        <fullName evidence="3">Glycosyltransferase</fullName>
    </submittedName>
</protein>
<accession>T1RQ53</accession>
<dbReference type="SUPFAM" id="SSF53756">
    <property type="entry name" value="UDP-Glycosyltransferase/glycogen phosphorylase"/>
    <property type="match status" value="1"/>
</dbReference>
<dbReference type="GO" id="GO:0016757">
    <property type="term" value="F:glycosyltransferase activity"/>
    <property type="evidence" value="ECO:0007669"/>
    <property type="project" value="InterPro"/>
</dbReference>
<evidence type="ECO:0000313" key="3">
    <source>
        <dbReference type="EMBL" id="AGM38772.1"/>
    </source>
</evidence>
<dbReference type="Pfam" id="PF00534">
    <property type="entry name" value="Glycos_transf_1"/>
    <property type="match status" value="1"/>
</dbReference>
<name>T1RQ53_GLAPU</name>
<gene>
    <name evidence="3" type="primary">gltL9</name>
</gene>
<feature type="domain" description="Glycosyl transferase family 1" evidence="1">
    <location>
        <begin position="189"/>
        <end position="352"/>
    </location>
</feature>
<dbReference type="Pfam" id="PF13439">
    <property type="entry name" value="Glyco_transf_4"/>
    <property type="match status" value="1"/>
</dbReference>
<keyword evidence="3" id="KW-0808">Transferase</keyword>
<feature type="domain" description="Glycosyltransferase subfamily 4-like N-terminal" evidence="2">
    <location>
        <begin position="21"/>
        <end position="177"/>
    </location>
</feature>
<proteinExistence type="predicted"/>
<dbReference type="InterPro" id="IPR028098">
    <property type="entry name" value="Glyco_trans_4-like_N"/>
</dbReference>
<dbReference type="Gene3D" id="3.40.50.2000">
    <property type="entry name" value="Glycogen Phosphorylase B"/>
    <property type="match status" value="2"/>
</dbReference>
<dbReference type="PANTHER" id="PTHR12526">
    <property type="entry name" value="GLYCOSYLTRANSFERASE"/>
    <property type="match status" value="1"/>
</dbReference>
<dbReference type="EMBL" id="KC795430">
    <property type="protein sequence ID" value="AGM38772.1"/>
    <property type="molecule type" value="Genomic_DNA"/>
</dbReference>
<evidence type="ECO:0000259" key="1">
    <source>
        <dbReference type="Pfam" id="PF00534"/>
    </source>
</evidence>
<dbReference type="AlphaFoldDB" id="T1RQ53"/>
<evidence type="ECO:0000259" key="2">
    <source>
        <dbReference type="Pfam" id="PF13439"/>
    </source>
</evidence>
<dbReference type="InterPro" id="IPR001296">
    <property type="entry name" value="Glyco_trans_1"/>
</dbReference>
<reference evidence="3" key="2">
    <citation type="submission" date="2013-03" db="EMBL/GenBank/DDBJ databases">
        <authorList>
            <person name="Howell K."/>
            <person name="Weinert L."/>
            <person name="Luan S.-L."/>
            <person name="Peters S."/>
            <person name="Aragon V."/>
            <person name="Angen O."/>
            <person name="Tucker A.W."/>
            <person name="Maskell D.J."/>
        </authorList>
    </citation>
    <scope>NUCLEOTIDE SEQUENCE</scope>
    <source>
        <strain evidence="3">D74</strain>
    </source>
</reference>
<dbReference type="GO" id="GO:1901135">
    <property type="term" value="P:carbohydrate derivative metabolic process"/>
    <property type="evidence" value="ECO:0007669"/>
    <property type="project" value="UniProtKB-ARBA"/>
</dbReference>
<dbReference type="PANTHER" id="PTHR12526:SF630">
    <property type="entry name" value="GLYCOSYLTRANSFERASE"/>
    <property type="match status" value="1"/>
</dbReference>
<reference evidence="3" key="1">
    <citation type="journal article" date="2013" name="J. Bacteriol.">
        <title>Gene content and diversity of the loci encoding biosynthesis of capsular polysaccharides of the 15 serovar reference strains of Haemophilus parasuis.</title>
        <authorList>
            <consortium name="BRaDP1T Consortium"/>
            <person name="Howell K.J."/>
            <person name="Weinert L.A."/>
            <person name="Luan S.L."/>
            <person name="Peters S.E."/>
            <person name="Chaudhuri R.R."/>
            <person name="Harris D."/>
            <person name="Angen O."/>
            <person name="Aragon V."/>
            <person name="Parkhill J."/>
            <person name="Langford P.R."/>
            <person name="Rycroft A.N."/>
            <person name="Wren B.W."/>
            <person name="Tucker A.W."/>
            <person name="Maskell D.J."/>
        </authorList>
    </citation>
    <scope>NUCLEOTIDE SEQUENCE</scope>
    <source>
        <strain evidence="3">D74</strain>
    </source>
</reference>
<sequence length="372" mass="42034">MQRRIKFKVNILYIITGLGLGGAERQVCDLADRLVQKGHSIKIVSLVSKIEAGILPKELSIDVQYLNMSKNPLGFISICLKLKDIVRDFRPDVVHSHMFHANIVTRVLRVFASFPRLICTSHSNNEGGKLRMLLYRLTNFLSDTNTNVSQDAVNEFIRKQAVTSSQMIVVSNGIDTQNFSKNVFYRDGIKQELDIDDSYYVFLAVGRLSDPKDYPNLLNAFSIVKQQKNHVLLLIAGIGELEAELKELSRKLGLIDSVKFLGLRRDIPKLMNVADTYVMSSHYEGFGIVLAESMACENITISTNCGGTKDVIGKNGFLVPIRNSQALADKMLETMDLSQEQREDLGKKARERIIKNYSLDAIIEKWLEIYRK</sequence>